<evidence type="ECO:0000313" key="1">
    <source>
        <dbReference type="EMBL" id="GIH28245.1"/>
    </source>
</evidence>
<dbReference type="RefSeq" id="WP_204044869.1">
    <property type="nucleotide sequence ID" value="NZ_BOOA01000075.1"/>
</dbReference>
<evidence type="ECO:0008006" key="3">
    <source>
        <dbReference type="Google" id="ProtNLM"/>
    </source>
</evidence>
<organism evidence="1 2">
    <name type="scientific">Acrocarpospora phusangensis</name>
    <dbReference type="NCBI Taxonomy" id="1070424"/>
    <lineage>
        <taxon>Bacteria</taxon>
        <taxon>Bacillati</taxon>
        <taxon>Actinomycetota</taxon>
        <taxon>Actinomycetes</taxon>
        <taxon>Streptosporangiales</taxon>
        <taxon>Streptosporangiaceae</taxon>
        <taxon>Acrocarpospora</taxon>
    </lineage>
</organism>
<dbReference type="AlphaFoldDB" id="A0A919QIW5"/>
<reference evidence="1" key="1">
    <citation type="submission" date="2021-01" db="EMBL/GenBank/DDBJ databases">
        <title>Whole genome shotgun sequence of Acrocarpospora phusangensis NBRC 108782.</title>
        <authorList>
            <person name="Komaki H."/>
            <person name="Tamura T."/>
        </authorList>
    </citation>
    <scope>NUCLEOTIDE SEQUENCE</scope>
    <source>
        <strain evidence="1">NBRC 108782</strain>
    </source>
</reference>
<dbReference type="PROSITE" id="PS51257">
    <property type="entry name" value="PROKAR_LIPOPROTEIN"/>
    <property type="match status" value="1"/>
</dbReference>
<proteinExistence type="predicted"/>
<protein>
    <recommendedName>
        <fullName evidence="3">Lipoprotein</fullName>
    </recommendedName>
</protein>
<sequence>MKRIIAMLGAGMGVTAGCGVYPVGSEDAGPGGLRLTAVQEHLTEHWGIRFVEERGPAGITQHGSVHQEAGGRLSAVLGGRRPGRVHTISCQAYGSAPAAATGFLRDCAGIPFRGRADDALPKAGWPRYRRATVNGIRYRLSSVPEHSLWVLRLSLPDHSPLP</sequence>
<keyword evidence="2" id="KW-1185">Reference proteome</keyword>
<comment type="caution">
    <text evidence="1">The sequence shown here is derived from an EMBL/GenBank/DDBJ whole genome shotgun (WGS) entry which is preliminary data.</text>
</comment>
<gene>
    <name evidence="1" type="ORF">Aph01nite_65550</name>
</gene>
<accession>A0A919QIW5</accession>
<name>A0A919QIW5_9ACTN</name>
<dbReference type="EMBL" id="BOOA01000075">
    <property type="protein sequence ID" value="GIH28245.1"/>
    <property type="molecule type" value="Genomic_DNA"/>
</dbReference>
<evidence type="ECO:0000313" key="2">
    <source>
        <dbReference type="Proteomes" id="UP000640052"/>
    </source>
</evidence>
<dbReference type="Proteomes" id="UP000640052">
    <property type="component" value="Unassembled WGS sequence"/>
</dbReference>